<keyword evidence="3" id="KW-1185">Reference proteome</keyword>
<dbReference type="AlphaFoldDB" id="A0AAV2S1D0"/>
<keyword evidence="1" id="KW-0472">Membrane</keyword>
<gene>
    <name evidence="2" type="ORF">MNOR_LOCUS31152</name>
</gene>
<comment type="caution">
    <text evidence="2">The sequence shown here is derived from an EMBL/GenBank/DDBJ whole genome shotgun (WGS) entry which is preliminary data.</text>
</comment>
<keyword evidence="1" id="KW-1133">Transmembrane helix</keyword>
<evidence type="ECO:0000313" key="2">
    <source>
        <dbReference type="EMBL" id="CAL4153258.1"/>
    </source>
</evidence>
<feature type="non-terminal residue" evidence="2">
    <location>
        <position position="1"/>
    </location>
</feature>
<reference evidence="2 3" key="1">
    <citation type="submission" date="2024-05" db="EMBL/GenBank/DDBJ databases">
        <authorList>
            <person name="Wallberg A."/>
        </authorList>
    </citation>
    <scope>NUCLEOTIDE SEQUENCE [LARGE SCALE GENOMIC DNA]</scope>
</reference>
<protein>
    <submittedName>
        <fullName evidence="2">Uncharacterized protein</fullName>
    </submittedName>
</protein>
<evidence type="ECO:0000313" key="3">
    <source>
        <dbReference type="Proteomes" id="UP001497623"/>
    </source>
</evidence>
<dbReference type="EMBL" id="CAXKWB010039535">
    <property type="protein sequence ID" value="CAL4153258.1"/>
    <property type="molecule type" value="Genomic_DNA"/>
</dbReference>
<evidence type="ECO:0000256" key="1">
    <source>
        <dbReference type="SAM" id="Phobius"/>
    </source>
</evidence>
<keyword evidence="1" id="KW-0812">Transmembrane</keyword>
<organism evidence="2 3">
    <name type="scientific">Meganyctiphanes norvegica</name>
    <name type="common">Northern krill</name>
    <name type="synonym">Thysanopoda norvegica</name>
    <dbReference type="NCBI Taxonomy" id="48144"/>
    <lineage>
        <taxon>Eukaryota</taxon>
        <taxon>Metazoa</taxon>
        <taxon>Ecdysozoa</taxon>
        <taxon>Arthropoda</taxon>
        <taxon>Crustacea</taxon>
        <taxon>Multicrustacea</taxon>
        <taxon>Malacostraca</taxon>
        <taxon>Eumalacostraca</taxon>
        <taxon>Eucarida</taxon>
        <taxon>Euphausiacea</taxon>
        <taxon>Euphausiidae</taxon>
        <taxon>Meganyctiphanes</taxon>
    </lineage>
</organism>
<accession>A0AAV2S1D0</accession>
<sequence length="147" mass="16098">QSGGLRGITDLIIDLLACQVLHFCPPVSLTLISSGYAGLNNFIDMGTTLLGGSVWLSRCLVAAWWTLNNSGQLTPQIQNTLAEVAMYCCRRVCMKLIENSNMALSVSMTWTVLTLAGIVMHLSSSDQIHQMKRKIRKSIKAISTQVI</sequence>
<name>A0AAV2S1D0_MEGNR</name>
<feature type="transmembrane region" description="Helical" evidence="1">
    <location>
        <begin position="102"/>
        <end position="123"/>
    </location>
</feature>
<proteinExistence type="predicted"/>
<dbReference type="Proteomes" id="UP001497623">
    <property type="component" value="Unassembled WGS sequence"/>
</dbReference>